<sequence length="151" mass="17068">MFDLTQISRYRENNQLEAKLATGGLPKSIWETYSAFANSYGGVILLGVEELCDRSLRVQGLLDPRELVDEFKTMLDDRRVVSANLLREEDIRILSLDGRAIVVIQVPPAPRDQLPVYIGGDPVRGCYRRSGDGDYHCTPAERNAMLSERFH</sequence>
<accession>A0A8J6J0N4</accession>
<reference evidence="2" key="1">
    <citation type="submission" date="2020-08" db="EMBL/GenBank/DDBJ databases">
        <title>Genome public.</title>
        <authorList>
            <person name="Liu C."/>
            <person name="Sun Q."/>
        </authorList>
    </citation>
    <scope>NUCLEOTIDE SEQUENCE</scope>
    <source>
        <strain evidence="2">NSJ-51</strain>
    </source>
</reference>
<dbReference type="Gene3D" id="3.30.950.30">
    <property type="entry name" value="Schlafen, AAA domain"/>
    <property type="match status" value="1"/>
</dbReference>
<comment type="caution">
    <text evidence="2">The sequence shown here is derived from an EMBL/GenBank/DDBJ whole genome shotgun (WGS) entry which is preliminary data.</text>
</comment>
<dbReference type="Pfam" id="PF04326">
    <property type="entry name" value="SLFN_AlbA_2"/>
    <property type="match status" value="1"/>
</dbReference>
<keyword evidence="2" id="KW-0067">ATP-binding</keyword>
<dbReference type="EMBL" id="JACOPP010000009">
    <property type="protein sequence ID" value="MBC5733792.1"/>
    <property type="molecule type" value="Genomic_DNA"/>
</dbReference>
<dbReference type="InterPro" id="IPR007421">
    <property type="entry name" value="Schlafen_AlbA_2_dom"/>
</dbReference>
<dbReference type="AlphaFoldDB" id="A0A8J6J0N4"/>
<feature type="domain" description="Schlafen AlbA-2" evidence="1">
    <location>
        <begin position="12"/>
        <end position="137"/>
    </location>
</feature>
<keyword evidence="2" id="KW-0547">Nucleotide-binding</keyword>
<name>A0A8J6J0N4_9FIRM</name>
<gene>
    <name evidence="2" type="ORF">H8S57_08625</name>
</gene>
<dbReference type="InterPro" id="IPR038461">
    <property type="entry name" value="Schlafen_AlbA_2_dom_sf"/>
</dbReference>
<evidence type="ECO:0000259" key="1">
    <source>
        <dbReference type="Pfam" id="PF04326"/>
    </source>
</evidence>
<evidence type="ECO:0000313" key="3">
    <source>
        <dbReference type="Proteomes" id="UP000661435"/>
    </source>
</evidence>
<protein>
    <submittedName>
        <fullName evidence="2">ATP-binding protein</fullName>
    </submittedName>
</protein>
<organism evidence="2 3">
    <name type="scientific">Lawsonibacter hominis</name>
    <dbReference type="NCBI Taxonomy" id="2763053"/>
    <lineage>
        <taxon>Bacteria</taxon>
        <taxon>Bacillati</taxon>
        <taxon>Bacillota</taxon>
        <taxon>Clostridia</taxon>
        <taxon>Eubacteriales</taxon>
        <taxon>Oscillospiraceae</taxon>
        <taxon>Lawsonibacter</taxon>
    </lineage>
</organism>
<evidence type="ECO:0000313" key="2">
    <source>
        <dbReference type="EMBL" id="MBC5733792.1"/>
    </source>
</evidence>
<keyword evidence="3" id="KW-1185">Reference proteome</keyword>
<dbReference type="RefSeq" id="WP_186907677.1">
    <property type="nucleotide sequence ID" value="NZ_JACOPP010000009.1"/>
</dbReference>
<proteinExistence type="predicted"/>
<dbReference type="Proteomes" id="UP000661435">
    <property type="component" value="Unassembled WGS sequence"/>
</dbReference>
<dbReference type="GO" id="GO:0005524">
    <property type="term" value="F:ATP binding"/>
    <property type="evidence" value="ECO:0007669"/>
    <property type="project" value="UniProtKB-KW"/>
</dbReference>